<dbReference type="RefSeq" id="WP_059140006.1">
    <property type="nucleotide sequence ID" value="NZ_KQ130614.1"/>
</dbReference>
<protein>
    <submittedName>
        <fullName evidence="2">Uncharacterized protein</fullName>
    </submittedName>
</protein>
<dbReference type="Proteomes" id="UP000052258">
    <property type="component" value="Unassembled WGS sequence"/>
</dbReference>
<dbReference type="PATRIC" id="fig|1430899.3.peg.1227"/>
<reference evidence="2 3" key="1">
    <citation type="journal article" date="2015" name="Genome Biol. Evol.">
        <title>Comparative Genomics of Listeria Sensu Lato: Genus-Wide Differences in Evolutionary Dynamics and the Progressive Gain of Complex, Potentially Pathogenicity-Related Traits through Lateral Gene Transfer.</title>
        <authorList>
            <person name="Chiara M."/>
            <person name="Caruso M."/>
            <person name="D'Erchia A.M."/>
            <person name="Manzari C."/>
            <person name="Fraccalvieri R."/>
            <person name="Goffredo E."/>
            <person name="Latorre L."/>
            <person name="Miccolupo A."/>
            <person name="Padalino I."/>
            <person name="Santagada G."/>
            <person name="Chiocco D."/>
            <person name="Pesole G."/>
            <person name="Horner D.S."/>
            <person name="Parisi A."/>
        </authorList>
    </citation>
    <scope>NUCLEOTIDE SEQUENCE [LARGE SCALE GENOMIC DNA]</scope>
    <source>
        <strain evidence="2 3">1991</strain>
    </source>
</reference>
<comment type="caution">
    <text evidence="2">The sequence shown here is derived from an EMBL/GenBank/DDBJ whole genome shotgun (WGS) entry which is preliminary data.</text>
</comment>
<dbReference type="EMBL" id="AZHO01000012">
    <property type="protein sequence ID" value="KMT59915.1"/>
    <property type="molecule type" value="Genomic_DNA"/>
</dbReference>
<keyword evidence="1" id="KW-0812">Transmembrane</keyword>
<dbReference type="AlphaFoldDB" id="A0A0J8GB98"/>
<evidence type="ECO:0000313" key="3">
    <source>
        <dbReference type="Proteomes" id="UP000052258"/>
    </source>
</evidence>
<evidence type="ECO:0000256" key="1">
    <source>
        <dbReference type="SAM" id="Phobius"/>
    </source>
</evidence>
<name>A0A0J8GB98_9LIST</name>
<keyword evidence="1" id="KW-1133">Transmembrane helix</keyword>
<feature type="transmembrane region" description="Helical" evidence="1">
    <location>
        <begin position="44"/>
        <end position="62"/>
    </location>
</feature>
<feature type="transmembrane region" description="Helical" evidence="1">
    <location>
        <begin position="69"/>
        <end position="89"/>
    </location>
</feature>
<evidence type="ECO:0000313" key="2">
    <source>
        <dbReference type="EMBL" id="KMT59915.1"/>
    </source>
</evidence>
<proteinExistence type="predicted"/>
<dbReference type="OrthoDB" id="9941497at2"/>
<accession>A0A0J8GB98</accession>
<organism evidence="2 3">
    <name type="scientific">Listeria fleischmannii 1991</name>
    <dbReference type="NCBI Taxonomy" id="1430899"/>
    <lineage>
        <taxon>Bacteria</taxon>
        <taxon>Bacillati</taxon>
        <taxon>Bacillota</taxon>
        <taxon>Bacilli</taxon>
        <taxon>Bacillales</taxon>
        <taxon>Listeriaceae</taxon>
        <taxon>Listeria</taxon>
    </lineage>
</organism>
<feature type="transmembrane region" description="Helical" evidence="1">
    <location>
        <begin position="95"/>
        <end position="113"/>
    </location>
</feature>
<sequence length="121" mass="13646">MVKKITGVLLVFVAIFGAIGEVQNSGIYFPTYNLFEFSGRLTEVAGWINSILLILIGVIFFFNKKNHSFLMFLSLFLAAFSAIMGFVFASSYTSFHIRPFASVLALLIGLFYYTKWDDESL</sequence>
<keyword evidence="1" id="KW-0472">Membrane</keyword>
<gene>
    <name evidence="2" type="ORF">X560_1469</name>
</gene>
<keyword evidence="3" id="KW-1185">Reference proteome</keyword>